<organism evidence="1 2">
    <name type="scientific">Escherichia phage ESCO5</name>
    <dbReference type="NCBI Taxonomy" id="1897495"/>
    <lineage>
        <taxon>Viruses</taxon>
        <taxon>Duplodnaviria</taxon>
        <taxon>Heunggongvirae</taxon>
        <taxon>Uroviricota</taxon>
        <taxon>Caudoviricetes</taxon>
        <taxon>Stephanstirmvirinae</taxon>
        <taxon>Phapecoctavirus</taxon>
        <taxon>Phapecoctavirus ESCO5</taxon>
        <taxon>Escherichia virus ESCO5</taxon>
    </lineage>
</organism>
<evidence type="ECO:0000313" key="1">
    <source>
        <dbReference type="EMBL" id="AOT23265.1"/>
    </source>
</evidence>
<protein>
    <submittedName>
        <fullName evidence="1">Uncharacterized protein</fullName>
    </submittedName>
</protein>
<gene>
    <name evidence="1" type="ORF">ESCO5_00176</name>
</gene>
<proteinExistence type="predicted"/>
<dbReference type="EMBL" id="KX664695">
    <property type="protein sequence ID" value="AOT23265.1"/>
    <property type="molecule type" value="Genomic_DNA"/>
</dbReference>
<dbReference type="Proteomes" id="UP000223130">
    <property type="component" value="Segment"/>
</dbReference>
<keyword evidence="2" id="KW-1185">Reference proteome</keyword>
<accession>A0A1D8EQF0</accession>
<reference evidence="1 2" key="1">
    <citation type="submission" date="2017-02" db="EMBL/GenBank/DDBJ databases">
        <title>Complete genome sequence of two Escherichia coli phages, vB_EcoM_ ESCO5 and vB_EcoM_ESCO13, which are related to phAPEC8.</title>
        <authorList>
            <person name="Trotereau A."/>
            <person name="Gonnet M."/>
            <person name="Viardot A."/>
            <person name="Lalmanach A.-C."/>
            <person name="Guabiraba R."/>
            <person name="Chanteloup N."/>
            <person name="Schouler C."/>
        </authorList>
    </citation>
    <scope>NUCLEOTIDE SEQUENCE [LARGE SCALE GENOMIC DNA]</scope>
</reference>
<evidence type="ECO:0000313" key="2">
    <source>
        <dbReference type="Proteomes" id="UP000223130"/>
    </source>
</evidence>
<name>A0A1D8EQF0_9CAUD</name>
<sequence>MKKGKRKVTVLTERGEIPLIVDVDRRLWEGGTINGKRVNTFIDPSYAAWRNMFDRAYKMKDTRPGYEFTTVCDSWFTFSNFDTWYQEHNVEGFVLDKDLVLEGNTVYCPEYCRFVPPYVNTLLSFSKRTERKYLLGAHVRKGDGKIYAKASGSKSKHLGYFATEEEAHFAWLKDKAKSIKETAERYKQEDHFCKDVYKTLVNKSDFYYNLAETKTVFRG</sequence>